<dbReference type="AlphaFoldDB" id="A0AAV1HPK3"/>
<feature type="compositionally biased region" description="Low complexity" evidence="2">
    <location>
        <begin position="403"/>
        <end position="416"/>
    </location>
</feature>
<reference evidence="3 4" key="1">
    <citation type="submission" date="2023-10" db="EMBL/GenBank/DDBJ databases">
        <authorList>
            <person name="Maclean D."/>
            <person name="Macfadyen A."/>
        </authorList>
    </citation>
    <scope>NUCLEOTIDE SEQUENCE [LARGE SCALE GENOMIC DNA]</scope>
</reference>
<keyword evidence="4" id="KW-1185">Reference proteome</keyword>
<dbReference type="CDD" id="cd14688">
    <property type="entry name" value="bZIP_YAP"/>
    <property type="match status" value="1"/>
</dbReference>
<dbReference type="EMBL" id="CAUYUE010000001">
    <property type="protein sequence ID" value="CAK0732214.1"/>
    <property type="molecule type" value="Genomic_DNA"/>
</dbReference>
<feature type="compositionally biased region" description="Low complexity" evidence="2">
    <location>
        <begin position="376"/>
        <end position="390"/>
    </location>
</feature>
<feature type="coiled-coil region" evidence="1">
    <location>
        <begin position="452"/>
        <end position="479"/>
    </location>
</feature>
<feature type="compositionally biased region" description="Polar residues" evidence="2">
    <location>
        <begin position="1"/>
        <end position="16"/>
    </location>
</feature>
<evidence type="ECO:0000313" key="4">
    <source>
        <dbReference type="Proteomes" id="UP001314263"/>
    </source>
</evidence>
<feature type="region of interest" description="Disordered" evidence="2">
    <location>
        <begin position="334"/>
        <end position="434"/>
    </location>
</feature>
<name>A0AAV1HPK3_9CHLO</name>
<evidence type="ECO:0008006" key="5">
    <source>
        <dbReference type="Google" id="ProtNLM"/>
    </source>
</evidence>
<sequence>MQTASHTVRGQHSWEGSSIEGHTRPLPELVGPCAIQQFASPFLSNATSEDLQVPEMSVCALHCSGYPMNPVYSCNPSGVSMVRGQDPFAGSDGRSCQTSAHNLEGGGQLHPSKYLAGLPVEFCMTPSRRAAAPPLLPYPPFHPQSFPGLQASRAFSLPELSPDPFWGDSFSGKHGADTTPGQHGSVQDLMSIGSHPDVRKVEELAARCAQAGRPRHPLGSPLTAAHFASVPDLSAYTQACHEFLPHSAALPVQPPWNGQPLPIEQGMGAAPELTPLPSIGLSDMEELGLMEPRQAPAPEEPIQAVARRLSEPAAEAAEPPHAQECATTVAAPGEAWSPMSRGRSKEPSQAPPAHCPGASAGSRDAKQGMPRIPDGQAAAQAATDSQAECASCAWDGTHPQSSADGPGAGQPRAAGQEASGALSVDSAAQRGSGGRAACEAVLRNRKIQKVYLERKKSKRQALLASIQELEAQYEELRAEMLPLWERHIALTEALPADLQQDEVRYLAGMPPAHKRLYNEDVKHSLLQGFSQEPRAVYEALVGAPLTTHQQHLVRERPVGPIKDMEASYETPEDCESSCALPSRIMEELQLKEPQKDTLGSEGKAILCTLEPLRLRCLSAVGQLLATFTGPELTLFRGQISSPAVGELAADLETVAESCLVAESCASVRCAEVLTTRQAAKLKRMVKGHAGAHAALCAQVYSECSGGAHAAGEGAACEEVQEAARKAALSERCSVRGVTSDSSRRSGAQTLTTASQGPAGQPDDASLGMGEAFCAPHPRGSSLPGSPGFEERFLMRVSSGTDSTRNVDSCLVRPPGHADPDELTCPLRAARAERAAPAGRSAKRAHPDHQVVAQRFQSFPGTAAASLDAVVPSMSGDDTHNAAFPSASVHAQPAGRNAATEARPAKKLARLPQRKSPGHVAQSRASA</sequence>
<evidence type="ECO:0000256" key="1">
    <source>
        <dbReference type="SAM" id="Coils"/>
    </source>
</evidence>
<keyword evidence="1" id="KW-0175">Coiled coil</keyword>
<organism evidence="3 4">
    <name type="scientific">Coccomyxa viridis</name>
    <dbReference type="NCBI Taxonomy" id="1274662"/>
    <lineage>
        <taxon>Eukaryota</taxon>
        <taxon>Viridiplantae</taxon>
        <taxon>Chlorophyta</taxon>
        <taxon>core chlorophytes</taxon>
        <taxon>Trebouxiophyceae</taxon>
        <taxon>Trebouxiophyceae incertae sedis</taxon>
        <taxon>Coccomyxaceae</taxon>
        <taxon>Coccomyxa</taxon>
    </lineage>
</organism>
<comment type="caution">
    <text evidence="3">The sequence shown here is derived from an EMBL/GenBank/DDBJ whole genome shotgun (WGS) entry which is preliminary data.</text>
</comment>
<dbReference type="Proteomes" id="UP001314263">
    <property type="component" value="Unassembled WGS sequence"/>
</dbReference>
<accession>A0AAV1HPK3</accession>
<evidence type="ECO:0000313" key="3">
    <source>
        <dbReference type="EMBL" id="CAK0732214.1"/>
    </source>
</evidence>
<protein>
    <recommendedName>
        <fullName evidence="5">BZIP domain-containing protein</fullName>
    </recommendedName>
</protein>
<feature type="region of interest" description="Disordered" evidence="2">
    <location>
        <begin position="737"/>
        <end position="822"/>
    </location>
</feature>
<feature type="compositionally biased region" description="Polar residues" evidence="2">
    <location>
        <begin position="737"/>
        <end position="757"/>
    </location>
</feature>
<feature type="region of interest" description="Disordered" evidence="2">
    <location>
        <begin position="875"/>
        <end position="926"/>
    </location>
</feature>
<feature type="compositionally biased region" description="Basic residues" evidence="2">
    <location>
        <begin position="904"/>
        <end position="916"/>
    </location>
</feature>
<evidence type="ECO:0000256" key="2">
    <source>
        <dbReference type="SAM" id="MobiDB-lite"/>
    </source>
</evidence>
<feature type="compositionally biased region" description="Polar residues" evidence="2">
    <location>
        <begin position="797"/>
        <end position="806"/>
    </location>
</feature>
<gene>
    <name evidence="3" type="ORF">CVIRNUC_000100</name>
</gene>
<feature type="region of interest" description="Disordered" evidence="2">
    <location>
        <begin position="1"/>
        <end position="21"/>
    </location>
</feature>
<proteinExistence type="predicted"/>